<feature type="compositionally biased region" description="Basic and acidic residues" evidence="1">
    <location>
        <begin position="60"/>
        <end position="71"/>
    </location>
</feature>
<dbReference type="EMBL" id="MKGL01000228">
    <property type="protein sequence ID" value="RNF02552.1"/>
    <property type="molecule type" value="Genomic_DNA"/>
</dbReference>
<dbReference type="VEuPathDB" id="TriTrypDB:TRSC58_06073"/>
<reference evidence="2 3" key="1">
    <citation type="journal article" date="2018" name="BMC Genomics">
        <title>Genomic comparison of Trypanosoma conorhini and Trypanosoma rangeli to Trypanosoma cruzi strains of high and low virulence.</title>
        <authorList>
            <person name="Bradwell K.R."/>
            <person name="Koparde V.N."/>
            <person name="Matveyev A.V."/>
            <person name="Serrano M.G."/>
            <person name="Alves J.M."/>
            <person name="Parikh H."/>
            <person name="Huang B."/>
            <person name="Lee V."/>
            <person name="Espinosa-Alvarez O."/>
            <person name="Ortiz P.A."/>
            <person name="Costa-Martins A.G."/>
            <person name="Teixeira M.M."/>
            <person name="Buck G.A."/>
        </authorList>
    </citation>
    <scope>NUCLEOTIDE SEQUENCE [LARGE SCALE GENOMIC DNA]</scope>
    <source>
        <strain evidence="2 3">AM80</strain>
    </source>
</reference>
<gene>
    <name evidence="2" type="ORF">TraAM80_06336</name>
</gene>
<dbReference type="OrthoDB" id="272355at2759"/>
<dbReference type="AlphaFoldDB" id="A0A422NAT9"/>
<accession>A0A422NAT9</accession>
<evidence type="ECO:0000256" key="1">
    <source>
        <dbReference type="SAM" id="MobiDB-lite"/>
    </source>
</evidence>
<feature type="region of interest" description="Disordered" evidence="1">
    <location>
        <begin position="54"/>
        <end position="77"/>
    </location>
</feature>
<evidence type="ECO:0000313" key="2">
    <source>
        <dbReference type="EMBL" id="RNF02552.1"/>
    </source>
</evidence>
<dbReference type="RefSeq" id="XP_029236986.1">
    <property type="nucleotide sequence ID" value="XM_029383186.1"/>
</dbReference>
<protein>
    <submittedName>
        <fullName evidence="2">Uncharacterized protein</fullName>
    </submittedName>
</protein>
<keyword evidence="3" id="KW-1185">Reference proteome</keyword>
<evidence type="ECO:0000313" key="3">
    <source>
        <dbReference type="Proteomes" id="UP000283634"/>
    </source>
</evidence>
<dbReference type="OMA" id="YMLAPAP"/>
<feature type="region of interest" description="Disordered" evidence="1">
    <location>
        <begin position="423"/>
        <end position="443"/>
    </location>
</feature>
<dbReference type="GeneID" id="40330269"/>
<name>A0A422NAT9_TRYRA</name>
<feature type="compositionally biased region" description="Basic and acidic residues" evidence="1">
    <location>
        <begin position="193"/>
        <end position="202"/>
    </location>
</feature>
<sequence length="477" mass="52959">MELSPKWAQSVVVRSDGGTIVGPQQHGSLVAYAYAAAGCPIIIRPRDPRVFTAASAPSSEGRESATGHGDEGGYNDHQAAAGQASLLTSLITGTDVAGTFWVPDTKRNEVGLLEAMHRRTAANRTHVLLHSRPLPELQFNFSTCQGDNIDLSHDAFRLSKTSMAILQIERKLLDGSEIVVRSEPDAGGGGKFGRTDSDERRQPYYPSNVPASISGKAFKDQLRHGLRAIQEEEYYLVRYRDYSAWAVRYYADIAKKDHFWGNKYVEQCFAVHVGKEPGELIPITEAQFLFGVEMLQRQMLQQIGMGATVDINYSALSKDQFRSLGVLLGDGMREVGVEGEELRRRQEAAREEEEKRRATNFNSGAYEPPSIWDWSPAAIRKRIDHQLQRHYQALGRLVVRGVVLGVGAYVAWSYIRRALPSDDDGANRRGQRRNRWSGRGGSYADDDAKFAPKGFLRSVVLGPKEVFDYLLAPTGGN</sequence>
<feature type="region of interest" description="Disordered" evidence="1">
    <location>
        <begin position="184"/>
        <end position="206"/>
    </location>
</feature>
<comment type="caution">
    <text evidence="2">The sequence shown here is derived from an EMBL/GenBank/DDBJ whole genome shotgun (WGS) entry which is preliminary data.</text>
</comment>
<proteinExistence type="predicted"/>
<dbReference type="Proteomes" id="UP000283634">
    <property type="component" value="Unassembled WGS sequence"/>
</dbReference>
<organism evidence="2 3">
    <name type="scientific">Trypanosoma rangeli</name>
    <dbReference type="NCBI Taxonomy" id="5698"/>
    <lineage>
        <taxon>Eukaryota</taxon>
        <taxon>Discoba</taxon>
        <taxon>Euglenozoa</taxon>
        <taxon>Kinetoplastea</taxon>
        <taxon>Metakinetoplastina</taxon>
        <taxon>Trypanosomatida</taxon>
        <taxon>Trypanosomatidae</taxon>
        <taxon>Trypanosoma</taxon>
        <taxon>Herpetosoma</taxon>
    </lineage>
</organism>